<evidence type="ECO:0000256" key="1">
    <source>
        <dbReference type="SAM" id="MobiDB-lite"/>
    </source>
</evidence>
<accession>A0A2A5JR89</accession>
<keyword evidence="2" id="KW-0812">Transmembrane</keyword>
<feature type="compositionally biased region" description="Polar residues" evidence="1">
    <location>
        <begin position="64"/>
        <end position="82"/>
    </location>
</feature>
<dbReference type="Proteomes" id="UP000228621">
    <property type="component" value="Unassembled WGS sequence"/>
</dbReference>
<organism evidence="3 4">
    <name type="scientific">Pseudoalteromonas piscicida</name>
    <dbReference type="NCBI Taxonomy" id="43662"/>
    <lineage>
        <taxon>Bacteria</taxon>
        <taxon>Pseudomonadati</taxon>
        <taxon>Pseudomonadota</taxon>
        <taxon>Gammaproteobacteria</taxon>
        <taxon>Alteromonadales</taxon>
        <taxon>Pseudoalteromonadaceae</taxon>
        <taxon>Pseudoalteromonas</taxon>
    </lineage>
</organism>
<name>A0A2A5JR89_PSEO7</name>
<feature type="region of interest" description="Disordered" evidence="1">
    <location>
        <begin position="54"/>
        <end position="97"/>
    </location>
</feature>
<dbReference type="EMBL" id="NKHF01000042">
    <property type="protein sequence ID" value="PCK31963.1"/>
    <property type="molecule type" value="Genomic_DNA"/>
</dbReference>
<sequence length="231" mass="25925">MRLLQNNLISFTIVGSVLLHLLLGWYLQQRIHIPSTPLEMKAMKTYLVVEPAKPKDMHIEPPTVTDNKPITESTPTQPPQNTQAEPRRAVQAQAQQPAIETTTEIITKAPIATEAKKLDHRKAISQFRQQLLESPPSDISLSQSINKPLQITVPKTHQTRAANMQRERLASTPQFTVYRENGLCYTEVRPDPSIPPPEGLNKNWRTAPGPCDGGAIKKAYDAAMSKWLNKR</sequence>
<proteinExistence type="predicted"/>
<keyword evidence="4" id="KW-1185">Reference proteome</keyword>
<dbReference type="AlphaFoldDB" id="A0A2A5JR89"/>
<feature type="transmembrane region" description="Helical" evidence="2">
    <location>
        <begin position="7"/>
        <end position="27"/>
    </location>
</feature>
<evidence type="ECO:0000256" key="2">
    <source>
        <dbReference type="SAM" id="Phobius"/>
    </source>
</evidence>
<evidence type="ECO:0000313" key="4">
    <source>
        <dbReference type="Proteomes" id="UP000228621"/>
    </source>
</evidence>
<comment type="caution">
    <text evidence="3">The sequence shown here is derived from an EMBL/GenBank/DDBJ whole genome shotgun (WGS) entry which is preliminary data.</text>
</comment>
<evidence type="ECO:0000313" key="3">
    <source>
        <dbReference type="EMBL" id="PCK31963.1"/>
    </source>
</evidence>
<reference evidence="4" key="1">
    <citation type="journal article" date="2019" name="Genome Announc.">
        <title>Draft Genome Sequence of Pseudoalteromonas piscicida Strain 36Y ROTHPW, an Hypersaline Seawater Isolate from the South Coast of Sonora, Mexico.</title>
        <authorList>
            <person name="Sanchez-Diaz R."/>
            <person name="Molina-Garza Z.J."/>
            <person name="Cruz-Suarez L.E."/>
            <person name="Selvin J."/>
            <person name="Kiran G.S."/>
            <person name="Ibarra-Gamez J.C."/>
            <person name="Gomez-Gil B."/>
            <person name="Galaviz-Silva L."/>
        </authorList>
    </citation>
    <scope>NUCLEOTIDE SEQUENCE [LARGE SCALE GENOMIC DNA]</scope>
    <source>
        <strain evidence="4">36Y_RITHPW</strain>
    </source>
</reference>
<dbReference type="OrthoDB" id="6312375at2"/>
<gene>
    <name evidence="3" type="ORF">CEX98_09925</name>
</gene>
<keyword evidence="2" id="KW-0472">Membrane</keyword>
<keyword evidence="2" id="KW-1133">Transmembrane helix</keyword>
<protein>
    <submittedName>
        <fullName evidence="3">Uncharacterized protein</fullName>
    </submittedName>
</protein>
<dbReference type="RefSeq" id="WP_099641915.1">
    <property type="nucleotide sequence ID" value="NZ_NKHF01000042.1"/>
</dbReference>